<accession>A0A9Q0BCI6</accession>
<reference evidence="1" key="1">
    <citation type="journal article" date="2021" name="J Fungi (Basel)">
        <title>Genomic and Metabolomic Analyses of the Marine Fungus Emericellopsis cladophorae: Insights into Saltwater Adaptability Mechanisms and Its Biosynthetic Potential.</title>
        <authorList>
            <person name="Goncalves M.F.M."/>
            <person name="Hilario S."/>
            <person name="Van de Peer Y."/>
            <person name="Esteves A.C."/>
            <person name="Alves A."/>
        </authorList>
    </citation>
    <scope>NUCLEOTIDE SEQUENCE</scope>
    <source>
        <strain evidence="1">MUM 19.33</strain>
    </source>
</reference>
<sequence length="197" mass="22254">MLSNTRAEQRDDLKRRQNLYCGLAKTMLSLASLPQPRIGAFQFHADGTITVSNRPLTTSIAILENDGAPCCIPRDRTYAAAESYVSDLVTFHDHRLSSNRNAAFDATDCRSMMASKVTFRAVAHRYILEDRQERKATPTREPVLTNVMKRTWEHGDSDEFVEGKVRDYETYCEELKKLYADNDAPAGKQAPLFCTLA</sequence>
<comment type="caution">
    <text evidence="1">The sequence shown here is derived from an EMBL/GenBank/DDBJ whole genome shotgun (WGS) entry which is preliminary data.</text>
</comment>
<dbReference type="RefSeq" id="XP_051361238.1">
    <property type="nucleotide sequence ID" value="XM_051507514.1"/>
</dbReference>
<dbReference type="OrthoDB" id="3645574at2759"/>
<organism evidence="1 2">
    <name type="scientific">Emericellopsis cladophorae</name>
    <dbReference type="NCBI Taxonomy" id="2686198"/>
    <lineage>
        <taxon>Eukaryota</taxon>
        <taxon>Fungi</taxon>
        <taxon>Dikarya</taxon>
        <taxon>Ascomycota</taxon>
        <taxon>Pezizomycotina</taxon>
        <taxon>Sordariomycetes</taxon>
        <taxon>Hypocreomycetidae</taxon>
        <taxon>Hypocreales</taxon>
        <taxon>Bionectriaceae</taxon>
        <taxon>Emericellopsis</taxon>
    </lineage>
</organism>
<keyword evidence="2" id="KW-1185">Reference proteome</keyword>
<proteinExistence type="predicted"/>
<evidence type="ECO:0000313" key="2">
    <source>
        <dbReference type="Proteomes" id="UP001055219"/>
    </source>
</evidence>
<protein>
    <submittedName>
        <fullName evidence="1">Uncharacterized protein</fullName>
    </submittedName>
</protein>
<reference evidence="1" key="2">
    <citation type="submission" date="2022-07" db="EMBL/GenBank/DDBJ databases">
        <authorList>
            <person name="Goncalves M.F.M."/>
            <person name="Hilario S."/>
            <person name="Van De Peer Y."/>
            <person name="Esteves A.C."/>
            <person name="Alves A."/>
        </authorList>
    </citation>
    <scope>NUCLEOTIDE SEQUENCE</scope>
    <source>
        <strain evidence="1">MUM 19.33</strain>
    </source>
</reference>
<gene>
    <name evidence="1" type="ORF">J7T54_007231</name>
</gene>
<dbReference type="EMBL" id="JAGIXG020000033">
    <property type="protein sequence ID" value="KAI6780382.1"/>
    <property type="molecule type" value="Genomic_DNA"/>
</dbReference>
<name>A0A9Q0BCI6_9HYPO</name>
<dbReference type="Proteomes" id="UP001055219">
    <property type="component" value="Unassembled WGS sequence"/>
</dbReference>
<dbReference type="GeneID" id="75833707"/>
<dbReference type="AlphaFoldDB" id="A0A9Q0BCI6"/>
<evidence type="ECO:0000313" key="1">
    <source>
        <dbReference type="EMBL" id="KAI6780382.1"/>
    </source>
</evidence>